<keyword evidence="5" id="KW-0732">Signal</keyword>
<sequence>MEKKKPELSRRDFGKIVAGVGVAVTIAPFGGTDAHAKEKASQEIRHQFAMPDGVSPIKINEKYERFNEGHVAFYHPSSVMIPNFKGETKFWVFSMMDQKQNLINTAQHAPGVKAPSVAEARSARAWESAAWTLNEMLGYGKPNRKMHLWDNFKAAKDWPHIYNKAPDEKDPAILTNQIKYVTRLAGADLVGIARLNRNWIFKEAFTTVSDKPEDDNNFITKPINFKDIEKPTETEDEYIIPNSFANVIVSAFAMNRDMMQCLATSMAHAAAALCYSRMVAHDMWICQFIRNQGYYAIPSCNGVGQSVAFAVEAGLGQASRMGTIITPEYGPMVRLSKIFTNMPLIPDKPIDFGVTEFCETCKKCARDCPSKAISEGPQSYEARDIHNANGRYQWHNDHKKCLQYWVESGGDCGICVAVCPFTKGNIWIHDGVEWLIDKTRFLDPVMLGMDDALGYGKTRNVEEVWKGKINTYGLDTSHFKDTETTGKDRVKKS</sequence>
<evidence type="ECO:0000256" key="4">
    <source>
        <dbReference type="ARBA" id="ARBA00022723"/>
    </source>
</evidence>
<evidence type="ECO:0000256" key="3">
    <source>
        <dbReference type="ARBA" id="ARBA00022485"/>
    </source>
</evidence>
<dbReference type="NCBIfam" id="TIGR02486">
    <property type="entry name" value="RDH"/>
    <property type="match status" value="1"/>
</dbReference>
<dbReference type="PROSITE" id="PS51379">
    <property type="entry name" value="4FE4S_FER_2"/>
    <property type="match status" value="1"/>
</dbReference>
<dbReference type="Pfam" id="PF13484">
    <property type="entry name" value="Fer4_16"/>
    <property type="match status" value="1"/>
</dbReference>
<dbReference type="GO" id="GO:0005886">
    <property type="term" value="C:plasma membrane"/>
    <property type="evidence" value="ECO:0007669"/>
    <property type="project" value="UniProtKB-SubCell"/>
</dbReference>
<dbReference type="EMBL" id="CP017111">
    <property type="protein sequence ID" value="AOO65275.1"/>
    <property type="molecule type" value="Genomic_DNA"/>
</dbReference>
<evidence type="ECO:0000256" key="2">
    <source>
        <dbReference type="ARBA" id="ARBA00022475"/>
    </source>
</evidence>
<evidence type="ECO:0000256" key="5">
    <source>
        <dbReference type="ARBA" id="ARBA00022729"/>
    </source>
</evidence>
<evidence type="ECO:0000256" key="6">
    <source>
        <dbReference type="ARBA" id="ARBA00022737"/>
    </source>
</evidence>
<keyword evidence="13" id="KW-1185">Reference proteome</keyword>
<evidence type="ECO:0000259" key="11">
    <source>
        <dbReference type="PROSITE" id="PS51379"/>
    </source>
</evidence>
<dbReference type="Proteomes" id="UP000094609">
    <property type="component" value="Chromosome"/>
</dbReference>
<dbReference type="PATRIC" id="fig|1193502.14.peg.1522"/>
<dbReference type="InterPro" id="IPR006311">
    <property type="entry name" value="TAT_signal"/>
</dbReference>
<dbReference type="PANTHER" id="PTHR42827:SF1">
    <property type="entry name" value="IRON-SULFUR CLUSTER-BINDING PROTEIN"/>
    <property type="match status" value="1"/>
</dbReference>
<dbReference type="InterPro" id="IPR017896">
    <property type="entry name" value="4Fe4S_Fe-S-bd"/>
</dbReference>
<gene>
    <name evidence="12" type="ORF">SHALO_1500</name>
</gene>
<reference evidence="13" key="1">
    <citation type="submission" date="2016-08" db="EMBL/GenBank/DDBJ databases">
        <title>Complete genome sequence of the organohalide-respiring Epsilonproteobacterium Sulfurospirillum halorespirans.</title>
        <authorList>
            <person name="Goris T."/>
            <person name="Zimmermann J."/>
            <person name="Schenz B."/>
            <person name="Lemos M."/>
            <person name="Hackermueller J."/>
            <person name="Diekert G."/>
        </authorList>
    </citation>
    <scope>NUCLEOTIDE SEQUENCE [LARGE SCALE GENOMIC DNA]</scope>
    <source>
        <strain>DSM 13726</strain>
        <strain evidence="13">PCE-M2</strain>
    </source>
</reference>
<dbReference type="GO" id="GO:0051539">
    <property type="term" value="F:4 iron, 4 sulfur cluster binding"/>
    <property type="evidence" value="ECO:0007669"/>
    <property type="project" value="UniProtKB-KW"/>
</dbReference>
<dbReference type="SUPFAM" id="SSF54862">
    <property type="entry name" value="4Fe-4S ferredoxins"/>
    <property type="match status" value="1"/>
</dbReference>
<accession>A0A1D7TJU0</accession>
<proteinExistence type="predicted"/>
<dbReference type="RefSeq" id="WP_025344670.1">
    <property type="nucleotide sequence ID" value="NZ_CP017111.1"/>
</dbReference>
<evidence type="ECO:0000313" key="12">
    <source>
        <dbReference type="EMBL" id="AOO65275.1"/>
    </source>
</evidence>
<dbReference type="GO" id="GO:0046872">
    <property type="term" value="F:metal ion binding"/>
    <property type="evidence" value="ECO:0007669"/>
    <property type="project" value="UniProtKB-KW"/>
</dbReference>
<name>A0A1D7TJU0_9BACT</name>
<evidence type="ECO:0000313" key="13">
    <source>
        <dbReference type="Proteomes" id="UP000094609"/>
    </source>
</evidence>
<keyword evidence="2" id="KW-1003">Cell membrane</keyword>
<evidence type="ECO:0000256" key="8">
    <source>
        <dbReference type="ARBA" id="ARBA00023014"/>
    </source>
</evidence>
<evidence type="ECO:0000256" key="1">
    <source>
        <dbReference type="ARBA" id="ARBA00004236"/>
    </source>
</evidence>
<keyword evidence="8" id="KW-0411">Iron-sulfur</keyword>
<dbReference type="PROSITE" id="PS00198">
    <property type="entry name" value="4FE4S_FER_1"/>
    <property type="match status" value="1"/>
</dbReference>
<keyword evidence="3" id="KW-0004">4Fe-4S</keyword>
<dbReference type="STRING" id="1193502.SHALO_1500"/>
<keyword evidence="6" id="KW-0677">Repeat</keyword>
<dbReference type="AlphaFoldDB" id="A0A1D7TJU0"/>
<keyword evidence="4" id="KW-0479">Metal-binding</keyword>
<keyword evidence="9" id="KW-0472">Membrane</keyword>
<keyword evidence="7" id="KW-0408">Iron</keyword>
<dbReference type="InterPro" id="IPR017900">
    <property type="entry name" value="4Fe4S_Fe_S_CS"/>
</dbReference>
<dbReference type="Gene3D" id="3.30.70.20">
    <property type="match status" value="1"/>
</dbReference>
<protein>
    <submittedName>
        <fullName evidence="12">Reductive dehalogenase catalytic subunit RdhA</fullName>
    </submittedName>
</protein>
<dbReference type="PROSITE" id="PS51318">
    <property type="entry name" value="TAT"/>
    <property type="match status" value="1"/>
</dbReference>
<dbReference type="PANTHER" id="PTHR42827">
    <property type="entry name" value="IRON-SULFUR CLUSTER-BINDING PROTEIN-RELATED"/>
    <property type="match status" value="1"/>
</dbReference>
<dbReference type="InterPro" id="IPR012832">
    <property type="entry name" value="RDH"/>
</dbReference>
<comment type="cofactor">
    <cofactor evidence="10">
        <name>corrinoid</name>
        <dbReference type="ChEBI" id="CHEBI:33913"/>
    </cofactor>
</comment>
<evidence type="ECO:0000256" key="7">
    <source>
        <dbReference type="ARBA" id="ARBA00023004"/>
    </source>
</evidence>
<feature type="domain" description="4Fe-4S ferredoxin-type" evidence="11">
    <location>
        <begin position="348"/>
        <end position="378"/>
    </location>
</feature>
<evidence type="ECO:0000256" key="9">
    <source>
        <dbReference type="ARBA" id="ARBA00023136"/>
    </source>
</evidence>
<comment type="subcellular location">
    <subcellularLocation>
        <location evidence="1">Cell membrane</location>
    </subcellularLocation>
</comment>
<evidence type="ECO:0000256" key="10">
    <source>
        <dbReference type="ARBA" id="ARBA00029374"/>
    </source>
</evidence>
<dbReference type="KEGG" id="shal:SHALO_1500"/>
<organism evidence="12 13">
    <name type="scientific">Sulfurospirillum halorespirans DSM 13726</name>
    <dbReference type="NCBI Taxonomy" id="1193502"/>
    <lineage>
        <taxon>Bacteria</taxon>
        <taxon>Pseudomonadati</taxon>
        <taxon>Campylobacterota</taxon>
        <taxon>Epsilonproteobacteria</taxon>
        <taxon>Campylobacterales</taxon>
        <taxon>Sulfurospirillaceae</taxon>
        <taxon>Sulfurospirillum</taxon>
    </lineage>
</organism>